<dbReference type="AlphaFoldDB" id="Q5AUX4"/>
<dbReference type="Proteomes" id="UP000000560">
    <property type="component" value="Chromosome II"/>
</dbReference>
<dbReference type="InterPro" id="IPR012674">
    <property type="entry name" value="Calycin"/>
</dbReference>
<dbReference type="eggNOG" id="ENOG502S22D">
    <property type="taxonomic scope" value="Eukaryota"/>
</dbReference>
<dbReference type="VEuPathDB" id="FungiDB:AN7906"/>
<dbReference type="PANTHER" id="PTHR38115">
    <property type="entry name" value="LIPOCALIN-LIKE DOMAIN-CONTAINING PROTEIN"/>
    <property type="match status" value="1"/>
</dbReference>
<gene>
    <name evidence="1" type="ORF">ANIA_07906</name>
</gene>
<dbReference type="EMBL" id="BN001302">
    <property type="protein sequence ID" value="CBF73499.1"/>
    <property type="molecule type" value="Genomic_DNA"/>
</dbReference>
<reference evidence="2" key="2">
    <citation type="journal article" date="2009" name="Fungal Genet. Biol.">
        <title>The 2008 update of the Aspergillus nidulans genome annotation: a community effort.</title>
        <authorList>
            <person name="Wortman J.R."/>
            <person name="Gilsenan J.M."/>
            <person name="Joardar V."/>
            <person name="Deegan J."/>
            <person name="Clutterbuck J."/>
            <person name="Andersen M.R."/>
            <person name="Archer D."/>
            <person name="Bencina M."/>
            <person name="Braus G."/>
            <person name="Coutinho P."/>
            <person name="von Dohren H."/>
            <person name="Doonan J."/>
            <person name="Driessen A.J."/>
            <person name="Durek P."/>
            <person name="Espeso E."/>
            <person name="Fekete E."/>
            <person name="Flipphi M."/>
            <person name="Estrada C.G."/>
            <person name="Geysens S."/>
            <person name="Goldman G."/>
            <person name="de Groot P.W."/>
            <person name="Hansen K."/>
            <person name="Harris S.D."/>
            <person name="Heinekamp T."/>
            <person name="Helmstaedt K."/>
            <person name="Henrissat B."/>
            <person name="Hofmann G."/>
            <person name="Homan T."/>
            <person name="Horio T."/>
            <person name="Horiuchi H."/>
            <person name="James S."/>
            <person name="Jones M."/>
            <person name="Karaffa L."/>
            <person name="Karanyi Z."/>
            <person name="Kato M."/>
            <person name="Keller N."/>
            <person name="Kelly D.E."/>
            <person name="Kiel J.A."/>
            <person name="Kim J.M."/>
            <person name="van der Klei I.J."/>
            <person name="Klis F.M."/>
            <person name="Kovalchuk A."/>
            <person name="Krasevec N."/>
            <person name="Kubicek C.P."/>
            <person name="Liu B."/>
            <person name="Maccabe A."/>
            <person name="Meyer V."/>
            <person name="Mirabito P."/>
            <person name="Miskei M."/>
            <person name="Mos M."/>
            <person name="Mullins J."/>
            <person name="Nelson D.R."/>
            <person name="Nielsen J."/>
            <person name="Oakley B.R."/>
            <person name="Osmani S.A."/>
            <person name="Pakula T."/>
            <person name="Paszewski A."/>
            <person name="Paulsen I."/>
            <person name="Pilsyk S."/>
            <person name="Pocsi I."/>
            <person name="Punt P.J."/>
            <person name="Ram A.F."/>
            <person name="Ren Q."/>
            <person name="Robellet X."/>
            <person name="Robson G."/>
            <person name="Seiboth B."/>
            <person name="van Solingen P."/>
            <person name="Specht T."/>
            <person name="Sun J."/>
            <person name="Taheri-Talesh N."/>
            <person name="Takeshita N."/>
            <person name="Ussery D."/>
            <person name="vanKuyk P.A."/>
            <person name="Visser H."/>
            <person name="van de Vondervoort P.J."/>
            <person name="de Vries R.P."/>
            <person name="Walton J."/>
            <person name="Xiang X."/>
            <person name="Xiong Y."/>
            <person name="Zeng A.P."/>
            <person name="Brandt B.W."/>
            <person name="Cornell M.J."/>
            <person name="van den Hondel C.A."/>
            <person name="Visser J."/>
            <person name="Oliver S.G."/>
            <person name="Turner G."/>
        </authorList>
    </citation>
    <scope>GENOME REANNOTATION</scope>
    <source>
        <strain evidence="2">FGSC A4 / ATCC 38163 / CBS 112.46 / NRRL 194 / M139</strain>
    </source>
</reference>
<dbReference type="HOGENOM" id="CLU_088979_1_0_1"/>
<organism evidence="1 2">
    <name type="scientific">Emericella nidulans (strain FGSC A4 / ATCC 38163 / CBS 112.46 / NRRL 194 / M139)</name>
    <name type="common">Aspergillus nidulans</name>
    <dbReference type="NCBI Taxonomy" id="227321"/>
    <lineage>
        <taxon>Eukaryota</taxon>
        <taxon>Fungi</taxon>
        <taxon>Dikarya</taxon>
        <taxon>Ascomycota</taxon>
        <taxon>Pezizomycotina</taxon>
        <taxon>Eurotiomycetes</taxon>
        <taxon>Eurotiomycetidae</taxon>
        <taxon>Eurotiales</taxon>
        <taxon>Aspergillaceae</taxon>
        <taxon>Aspergillus</taxon>
        <taxon>Aspergillus subgen. Nidulantes</taxon>
    </lineage>
</organism>
<dbReference type="InParanoid" id="Q5AUX4"/>
<reference evidence="2" key="1">
    <citation type="journal article" date="2005" name="Nature">
        <title>Sequencing of Aspergillus nidulans and comparative analysis with A. fumigatus and A. oryzae.</title>
        <authorList>
            <person name="Galagan J.E."/>
            <person name="Calvo S.E."/>
            <person name="Cuomo C."/>
            <person name="Ma L.J."/>
            <person name="Wortman J.R."/>
            <person name="Batzoglou S."/>
            <person name="Lee S.I."/>
            <person name="Basturkmen M."/>
            <person name="Spevak C.C."/>
            <person name="Clutterbuck J."/>
            <person name="Kapitonov V."/>
            <person name="Jurka J."/>
            <person name="Scazzocchio C."/>
            <person name="Farman M."/>
            <person name="Butler J."/>
            <person name="Purcell S."/>
            <person name="Harris S."/>
            <person name="Braus G.H."/>
            <person name="Draht O."/>
            <person name="Busch S."/>
            <person name="D'Enfert C."/>
            <person name="Bouchier C."/>
            <person name="Goldman G.H."/>
            <person name="Bell-Pedersen D."/>
            <person name="Griffiths-Jones S."/>
            <person name="Doonan J.H."/>
            <person name="Yu J."/>
            <person name="Vienken K."/>
            <person name="Pain A."/>
            <person name="Freitag M."/>
            <person name="Selker E.U."/>
            <person name="Archer D.B."/>
            <person name="Penalva M.A."/>
            <person name="Oakley B.R."/>
            <person name="Momany M."/>
            <person name="Tanaka T."/>
            <person name="Kumagai T."/>
            <person name="Asai K."/>
            <person name="Machida M."/>
            <person name="Nierman W.C."/>
            <person name="Denning D.W."/>
            <person name="Caddick M."/>
            <person name="Hynes M."/>
            <person name="Paoletti M."/>
            <person name="Fischer R."/>
            <person name="Miller B."/>
            <person name="Dyer P."/>
            <person name="Sachs M.S."/>
            <person name="Osmani S.A."/>
            <person name="Birren B.W."/>
        </authorList>
    </citation>
    <scope>NUCLEOTIDE SEQUENCE [LARGE SCALE GENOMIC DNA]</scope>
    <source>
        <strain evidence="2">FGSC A4 / ATCC 38163 / CBS 112.46 / NRRL 194 / M139</strain>
    </source>
</reference>
<dbReference type="InterPro" id="IPR053037">
    <property type="entry name" value="Pericyclase_pydY-like"/>
</dbReference>
<evidence type="ECO:0000313" key="1">
    <source>
        <dbReference type="EMBL" id="CBF73499.1"/>
    </source>
</evidence>
<dbReference type="SUPFAM" id="SSF50814">
    <property type="entry name" value="Lipocalins"/>
    <property type="match status" value="1"/>
</dbReference>
<dbReference type="PANTHER" id="PTHR38115:SF1">
    <property type="entry name" value="LIPOCALIN-LIKE DOMAIN-CONTAINING PROTEIN"/>
    <property type="match status" value="1"/>
</dbReference>
<accession>Q5AUX4</accession>
<proteinExistence type="predicted"/>
<dbReference type="KEGG" id="ani:ANIA_07906"/>
<sequence>MAAPGDITVKTLKGSWTLDKSVSDSMDGILRLQGVGWLTRKGISAASITLQFTSGVEPSPSSGEPTVHLTMRQTLTGGIGASTEERITDWVERERSNHIYGDVLSRSRLIAGVREDGSVRPDLDLQSKPSNDAIKEEVQKFLRGAVGPTDTDDLTDLFIHDFGRNEKSGWTAEQIWSIETINSEKCLVRRVAVVQEEGYEVARLVYKFNGL</sequence>
<dbReference type="OrthoDB" id="425354at2759"/>
<name>Q5AUX4_EMENI</name>
<accession>C8V4K6</accession>
<dbReference type="GeneID" id="2869160"/>
<protein>
    <submittedName>
        <fullName evidence="1">Uncharacterized protein</fullName>
    </submittedName>
</protein>
<dbReference type="RefSeq" id="XP_681175.1">
    <property type="nucleotide sequence ID" value="XM_676083.1"/>
</dbReference>
<keyword evidence="2" id="KW-1185">Reference proteome</keyword>
<dbReference type="OMA" id="GERRYCM"/>
<evidence type="ECO:0000313" key="2">
    <source>
        <dbReference type="Proteomes" id="UP000000560"/>
    </source>
</evidence>